<feature type="domain" description="Transposase-associated" evidence="2">
    <location>
        <begin position="24"/>
        <end position="77"/>
    </location>
</feature>
<dbReference type="EMBL" id="LR031875">
    <property type="protein sequence ID" value="VDD31958.1"/>
    <property type="molecule type" value="Genomic_DNA"/>
</dbReference>
<evidence type="ECO:0000259" key="2">
    <source>
        <dbReference type="Pfam" id="PF13963"/>
    </source>
</evidence>
<feature type="transmembrane region" description="Helical" evidence="1">
    <location>
        <begin position="79"/>
        <end position="100"/>
    </location>
</feature>
<name>A0A3P6DYA1_BRAOL</name>
<dbReference type="Pfam" id="PF13963">
    <property type="entry name" value="Transpos_assoc"/>
    <property type="match status" value="1"/>
</dbReference>
<organism evidence="3">
    <name type="scientific">Brassica oleracea</name>
    <name type="common">Wild cabbage</name>
    <dbReference type="NCBI Taxonomy" id="3712"/>
    <lineage>
        <taxon>Eukaryota</taxon>
        <taxon>Viridiplantae</taxon>
        <taxon>Streptophyta</taxon>
        <taxon>Embryophyta</taxon>
        <taxon>Tracheophyta</taxon>
        <taxon>Spermatophyta</taxon>
        <taxon>Magnoliopsida</taxon>
        <taxon>eudicotyledons</taxon>
        <taxon>Gunneridae</taxon>
        <taxon>Pentapetalae</taxon>
        <taxon>rosids</taxon>
        <taxon>malvids</taxon>
        <taxon>Brassicales</taxon>
        <taxon>Brassicaceae</taxon>
        <taxon>Brassiceae</taxon>
        <taxon>Brassica</taxon>
    </lineage>
</organism>
<keyword evidence="1" id="KW-1133">Transmembrane helix</keyword>
<accession>A0A3P6DYA1</accession>
<protein>
    <recommendedName>
        <fullName evidence="2">Transposase-associated domain-containing protein</fullName>
    </recommendedName>
</protein>
<sequence>MDKPHLDPNTNLLYGRIRSKDWRIHEACSAATDAKSGMLRCPCSSCNNNKVIKEFDVWTHLYMKGFSRNYKVWYLHGKLVMNMVVLLANLSLLVNLSLILG</sequence>
<keyword evidence="1" id="KW-0812">Transmembrane</keyword>
<gene>
    <name evidence="3" type="ORF">BOLC9T57281H</name>
</gene>
<dbReference type="AlphaFoldDB" id="A0A3P6DYA1"/>
<evidence type="ECO:0000313" key="3">
    <source>
        <dbReference type="EMBL" id="VDD31958.1"/>
    </source>
</evidence>
<dbReference type="InterPro" id="IPR029480">
    <property type="entry name" value="Transpos_assoc"/>
</dbReference>
<keyword evidence="1" id="KW-0472">Membrane</keyword>
<reference evidence="3" key="1">
    <citation type="submission" date="2018-11" db="EMBL/GenBank/DDBJ databases">
        <authorList>
            <consortium name="Genoscope - CEA"/>
            <person name="William W."/>
        </authorList>
    </citation>
    <scope>NUCLEOTIDE SEQUENCE</scope>
</reference>
<proteinExistence type="predicted"/>
<evidence type="ECO:0000256" key="1">
    <source>
        <dbReference type="SAM" id="Phobius"/>
    </source>
</evidence>